<evidence type="ECO:0000313" key="3">
    <source>
        <dbReference type="Proteomes" id="UP000332933"/>
    </source>
</evidence>
<dbReference type="EMBL" id="VJMH01004162">
    <property type="protein sequence ID" value="KAF0703604.1"/>
    <property type="molecule type" value="Genomic_DNA"/>
</dbReference>
<reference evidence="2 3" key="1">
    <citation type="submission" date="2019-03" db="EMBL/GenBank/DDBJ databases">
        <authorList>
            <person name="Gaulin E."/>
            <person name="Dumas B."/>
        </authorList>
    </citation>
    <scope>NUCLEOTIDE SEQUENCE [LARGE SCALE GENOMIC DNA]</scope>
    <source>
        <strain evidence="2">CBS 568.67</strain>
    </source>
</reference>
<keyword evidence="3" id="KW-1185">Reference proteome</keyword>
<evidence type="ECO:0000313" key="1">
    <source>
        <dbReference type="EMBL" id="KAF0703604.1"/>
    </source>
</evidence>
<dbReference type="Proteomes" id="UP000332933">
    <property type="component" value="Unassembled WGS sequence"/>
</dbReference>
<sequence length="101" mass="10924">MIKTVRPQAVLYAINWLKYLHPGGAASDPVHESPPCCSDYGDTCQQQSIKDVQDILTGFSVELSQLVAEGIRVFVTTVHPEGDAFDPKTMSSVIKCSDPSG</sequence>
<gene>
    <name evidence="2" type="primary">Aste57867_7598</name>
    <name evidence="1" type="ORF">As57867_007571</name>
    <name evidence="2" type="ORF">ASTE57867_7598</name>
</gene>
<dbReference type="EMBL" id="CAADRA010004174">
    <property type="protein sequence ID" value="VFT84506.1"/>
    <property type="molecule type" value="Genomic_DNA"/>
</dbReference>
<evidence type="ECO:0000313" key="2">
    <source>
        <dbReference type="EMBL" id="VFT84506.1"/>
    </source>
</evidence>
<organism evidence="2 3">
    <name type="scientific">Aphanomyces stellatus</name>
    <dbReference type="NCBI Taxonomy" id="120398"/>
    <lineage>
        <taxon>Eukaryota</taxon>
        <taxon>Sar</taxon>
        <taxon>Stramenopiles</taxon>
        <taxon>Oomycota</taxon>
        <taxon>Saprolegniomycetes</taxon>
        <taxon>Saprolegniales</taxon>
        <taxon>Verrucalvaceae</taxon>
        <taxon>Aphanomyces</taxon>
    </lineage>
</organism>
<accession>A0A485KIK8</accession>
<protein>
    <submittedName>
        <fullName evidence="2">Aste57867_7598 protein</fullName>
    </submittedName>
</protein>
<name>A0A485KIK8_9STRA</name>
<dbReference type="AlphaFoldDB" id="A0A485KIK8"/>
<proteinExistence type="predicted"/>
<reference evidence="1" key="2">
    <citation type="submission" date="2019-06" db="EMBL/GenBank/DDBJ databases">
        <title>Genomics analysis of Aphanomyces spp. identifies a new class of oomycete effector associated with host adaptation.</title>
        <authorList>
            <person name="Gaulin E."/>
        </authorList>
    </citation>
    <scope>NUCLEOTIDE SEQUENCE</scope>
    <source>
        <strain evidence="1">CBS 578.67</strain>
    </source>
</reference>
<dbReference type="OrthoDB" id="10591404at2759"/>